<proteinExistence type="predicted"/>
<evidence type="ECO:0000313" key="4">
    <source>
        <dbReference type="WBParaSite" id="TCNE_0000020001-mRNA-1"/>
    </source>
</evidence>
<dbReference type="AlphaFoldDB" id="A0A183TVD1"/>
<dbReference type="EMBL" id="UYWY01000072">
    <property type="protein sequence ID" value="VDM23813.1"/>
    <property type="molecule type" value="Genomic_DNA"/>
</dbReference>
<evidence type="ECO:0000256" key="1">
    <source>
        <dbReference type="SAM" id="MobiDB-lite"/>
    </source>
</evidence>
<evidence type="ECO:0000313" key="3">
    <source>
        <dbReference type="Proteomes" id="UP000050794"/>
    </source>
</evidence>
<accession>A0A183TVD1</accession>
<dbReference type="WBParaSite" id="TCNE_0000020001-mRNA-1">
    <property type="protein sequence ID" value="TCNE_0000020001-mRNA-1"/>
    <property type="gene ID" value="TCNE_0000020001"/>
</dbReference>
<protein>
    <submittedName>
        <fullName evidence="4">Integrase</fullName>
    </submittedName>
</protein>
<reference evidence="4" key="1">
    <citation type="submission" date="2016-06" db="UniProtKB">
        <authorList>
            <consortium name="WormBaseParasite"/>
        </authorList>
    </citation>
    <scope>IDENTIFICATION</scope>
</reference>
<dbReference type="Proteomes" id="UP000050794">
    <property type="component" value="Unassembled WGS sequence"/>
</dbReference>
<organism evidence="3 4">
    <name type="scientific">Toxocara canis</name>
    <name type="common">Canine roundworm</name>
    <dbReference type="NCBI Taxonomy" id="6265"/>
    <lineage>
        <taxon>Eukaryota</taxon>
        <taxon>Metazoa</taxon>
        <taxon>Ecdysozoa</taxon>
        <taxon>Nematoda</taxon>
        <taxon>Chromadorea</taxon>
        <taxon>Rhabditida</taxon>
        <taxon>Spirurina</taxon>
        <taxon>Ascaridomorpha</taxon>
        <taxon>Ascaridoidea</taxon>
        <taxon>Toxocaridae</taxon>
        <taxon>Toxocara</taxon>
    </lineage>
</organism>
<name>A0A183TVD1_TOXCA</name>
<reference evidence="2 3" key="2">
    <citation type="submission" date="2018-11" db="EMBL/GenBank/DDBJ databases">
        <authorList>
            <consortium name="Pathogen Informatics"/>
        </authorList>
    </citation>
    <scope>NUCLEOTIDE SEQUENCE [LARGE SCALE GENOMIC DNA]</scope>
</reference>
<sequence length="81" mass="9330">MQNEYRNGEKRQLEWCARVRDPVNTKTKLRADQDKGIPMVLLPVRGNQDFSEEQEEQKLTSVPARESAPRGYPSVRESVAD</sequence>
<feature type="region of interest" description="Disordered" evidence="1">
    <location>
        <begin position="46"/>
        <end position="81"/>
    </location>
</feature>
<keyword evidence="3" id="KW-1185">Reference proteome</keyword>
<gene>
    <name evidence="2" type="ORF">TCNE_LOCUS201</name>
</gene>
<evidence type="ECO:0000313" key="2">
    <source>
        <dbReference type="EMBL" id="VDM23813.1"/>
    </source>
</evidence>